<evidence type="ECO:0000313" key="3">
    <source>
        <dbReference type="Proteomes" id="UP000538666"/>
    </source>
</evidence>
<feature type="compositionally biased region" description="Basic and acidic residues" evidence="1">
    <location>
        <begin position="281"/>
        <end position="291"/>
    </location>
</feature>
<feature type="region of interest" description="Disordered" evidence="1">
    <location>
        <begin position="281"/>
        <end position="303"/>
    </location>
</feature>
<accession>A0A841K2T7</accession>
<dbReference type="OrthoDB" id="109729at2"/>
<evidence type="ECO:0000313" key="2">
    <source>
        <dbReference type="EMBL" id="MBB6147335.1"/>
    </source>
</evidence>
<dbReference type="AlphaFoldDB" id="A0A841K2T7"/>
<name>A0A841K2T7_9BACT</name>
<feature type="compositionally biased region" description="Basic and acidic residues" evidence="1">
    <location>
        <begin position="57"/>
        <end position="83"/>
    </location>
</feature>
<feature type="compositionally biased region" description="Polar residues" evidence="1">
    <location>
        <begin position="16"/>
        <end position="34"/>
    </location>
</feature>
<dbReference type="EMBL" id="JACHEK010000014">
    <property type="protein sequence ID" value="MBB6147335.1"/>
    <property type="molecule type" value="Genomic_DNA"/>
</dbReference>
<protein>
    <submittedName>
        <fullName evidence="2">Uncharacterized protein</fullName>
    </submittedName>
</protein>
<feature type="compositionally biased region" description="Basic and acidic residues" evidence="1">
    <location>
        <begin position="36"/>
        <end position="45"/>
    </location>
</feature>
<evidence type="ECO:0000256" key="1">
    <source>
        <dbReference type="SAM" id="MobiDB-lite"/>
    </source>
</evidence>
<organism evidence="2 3">
    <name type="scientific">Silvibacterium bohemicum</name>
    <dbReference type="NCBI Taxonomy" id="1577686"/>
    <lineage>
        <taxon>Bacteria</taxon>
        <taxon>Pseudomonadati</taxon>
        <taxon>Acidobacteriota</taxon>
        <taxon>Terriglobia</taxon>
        <taxon>Terriglobales</taxon>
        <taxon>Acidobacteriaceae</taxon>
        <taxon>Silvibacterium</taxon>
    </lineage>
</organism>
<reference evidence="2 3" key="1">
    <citation type="submission" date="2020-08" db="EMBL/GenBank/DDBJ databases">
        <title>Genomic Encyclopedia of Type Strains, Phase IV (KMG-IV): sequencing the most valuable type-strain genomes for metagenomic binning, comparative biology and taxonomic classification.</title>
        <authorList>
            <person name="Goeker M."/>
        </authorList>
    </citation>
    <scope>NUCLEOTIDE SEQUENCE [LARGE SCALE GENOMIC DNA]</scope>
    <source>
        <strain evidence="2 3">DSM 103733</strain>
    </source>
</reference>
<feature type="compositionally biased region" description="Basic and acidic residues" evidence="1">
    <location>
        <begin position="1"/>
        <end position="15"/>
    </location>
</feature>
<keyword evidence="3" id="KW-1185">Reference proteome</keyword>
<feature type="region of interest" description="Disordered" evidence="1">
    <location>
        <begin position="1"/>
        <end position="96"/>
    </location>
</feature>
<proteinExistence type="predicted"/>
<dbReference type="Proteomes" id="UP000538666">
    <property type="component" value="Unassembled WGS sequence"/>
</dbReference>
<dbReference type="RefSeq" id="WP_050061463.1">
    <property type="nucleotide sequence ID" value="NZ_JACHEK010000014.1"/>
</dbReference>
<sequence length="353" mass="40732">MRIEIPQDLPRRRETSPQTSAPRPQEPNSVQRHLQSIKERADQSRTNHAPSRSAPSRRPERQREAAPRPRSVKDPRESTDPRRPQRNKIPSQTIGMQLRPEERKVMLELGKFRVVRTRDLADSVYDGKQRKLGEDLNYLRSKGLVETRHINLRRDGTRRQIDRAEVATLTRDGRAWLRKSGEVPKDQTVYYGFVKPREMEHDSLIYRAYRDASQRIERDGGSNLRVKLDFEIKAGVQKDIYRARKADPKRDMADIKEEVAAKHSLPFVNGGIQIPDARIEFDPNDDARSQEADQGSRTGGHEDIEVLTAAYRRGHLRAKAQAGFRNYASSSDRASISAKIEDEHQMMRDIFDL</sequence>
<gene>
    <name evidence="2" type="ORF">HNQ77_005331</name>
</gene>
<comment type="caution">
    <text evidence="2">The sequence shown here is derived from an EMBL/GenBank/DDBJ whole genome shotgun (WGS) entry which is preliminary data.</text>
</comment>